<evidence type="ECO:0000256" key="2">
    <source>
        <dbReference type="ARBA" id="ARBA00022737"/>
    </source>
</evidence>
<protein>
    <recommendedName>
        <fullName evidence="6">Pentatricopeptide repeat-containing protein</fullName>
    </recommendedName>
</protein>
<dbReference type="Pfam" id="PF13041">
    <property type="entry name" value="PPR_2"/>
    <property type="match status" value="1"/>
</dbReference>
<dbReference type="AlphaFoldDB" id="A0A8T2QD17"/>
<dbReference type="Proteomes" id="UP000825935">
    <property type="component" value="Chromosome 36"/>
</dbReference>
<name>A0A8T2QD17_CERRI</name>
<dbReference type="PANTHER" id="PTHR47447:SF17">
    <property type="entry name" value="OS12G0638900 PROTEIN"/>
    <property type="match status" value="1"/>
</dbReference>
<dbReference type="OrthoDB" id="185373at2759"/>
<comment type="similarity">
    <text evidence="1">Belongs to the PPR family. P subfamily.</text>
</comment>
<dbReference type="Pfam" id="PF13812">
    <property type="entry name" value="PPR_3"/>
    <property type="match status" value="1"/>
</dbReference>
<gene>
    <name evidence="4" type="ORF">KP509_36G054600</name>
</gene>
<dbReference type="Gene3D" id="1.25.40.10">
    <property type="entry name" value="Tetratricopeptide repeat domain"/>
    <property type="match status" value="4"/>
</dbReference>
<feature type="repeat" description="PPR" evidence="3">
    <location>
        <begin position="157"/>
        <end position="191"/>
    </location>
</feature>
<evidence type="ECO:0008006" key="6">
    <source>
        <dbReference type="Google" id="ProtNLM"/>
    </source>
</evidence>
<sequence>MQTECYENLLFSLVSMHHISMQLHRFRMPSSLTSFQSFRGMYRSLTLVSTSNETMMTDNSSPITSDHVEFRLELLKPNKPLPEVAVEEFFTRSRAISQVADLLNKGADEDELKGALRNLPVIFDSLLVSQILKADIPCDVSLAFFQWLKSRYEFQHNTYTYGVMLNNLGRAGQIHQMKLLFEEMKSNGCEISRITLSNVMLWYYKAKDMRYVARHWNLLRREGTQPSTAIYASYIDFLARSRRFTKIAVIFEEMMRRDYLPSSRLYTVFIEHLVNAGKVEDAAKILELMQHMLVFPSRVTYKFIINGFAKTGKVERMLETLEEMREYFHKPAKQFMPAVIALQKAGMVNEAAVLMEEIQPKVVEGAGSIGPRVDENDDDDATDADPVLTVWRCASTSSFLFDICAFTNALHSWNPEVEKVLEHADLDWEAPLVMGILRRMRKMDVLWSFFHWLKDKVGYKHDSSSTAVLLEKILRSKETLQKKDSLVKDLFDGLKKDGMNFSIQLFNSVIRYYVSVGEPEKGRSIFNLIGAFDLEPNRFSYALLIQGFARNLQGKEATVFLQEMQKKGFPLDNTTCAEMINCLGRARKIDQAYALYCKMLDSDLKPGHFVYKALLTVYSNAGDYGMALKLYDDMRQAGITPTQDMYEVVTRILHKTGRHVDAQQLAEGRRLLNFFDGNKKVLQERLLQVLFTFMRGVKAKKISESA</sequence>
<reference evidence="4" key="1">
    <citation type="submission" date="2021-08" db="EMBL/GenBank/DDBJ databases">
        <title>WGS assembly of Ceratopteris richardii.</title>
        <authorList>
            <person name="Marchant D.B."/>
            <person name="Chen G."/>
            <person name="Jenkins J."/>
            <person name="Shu S."/>
            <person name="Leebens-Mack J."/>
            <person name="Grimwood J."/>
            <person name="Schmutz J."/>
            <person name="Soltis P."/>
            <person name="Soltis D."/>
            <person name="Chen Z.-H."/>
        </authorList>
    </citation>
    <scope>NUCLEOTIDE SEQUENCE</scope>
    <source>
        <strain evidence="4">Whitten #5841</strain>
        <tissue evidence="4">Leaf</tissue>
    </source>
</reference>
<dbReference type="PANTHER" id="PTHR47447">
    <property type="entry name" value="OS03G0856100 PROTEIN"/>
    <property type="match status" value="1"/>
</dbReference>
<dbReference type="OMA" id="YTQLIHA"/>
<proteinExistence type="inferred from homology"/>
<feature type="repeat" description="PPR" evidence="3">
    <location>
        <begin position="607"/>
        <end position="641"/>
    </location>
</feature>
<evidence type="ECO:0000313" key="4">
    <source>
        <dbReference type="EMBL" id="KAH7281594.1"/>
    </source>
</evidence>
<feature type="repeat" description="PPR" evidence="3">
    <location>
        <begin position="297"/>
        <end position="331"/>
    </location>
</feature>
<feature type="repeat" description="PPR" evidence="3">
    <location>
        <begin position="227"/>
        <end position="261"/>
    </location>
</feature>
<dbReference type="EMBL" id="CM035441">
    <property type="protein sequence ID" value="KAH7281594.1"/>
    <property type="molecule type" value="Genomic_DNA"/>
</dbReference>
<feature type="repeat" description="PPR" evidence="3">
    <location>
        <begin position="537"/>
        <end position="571"/>
    </location>
</feature>
<dbReference type="PROSITE" id="PS51375">
    <property type="entry name" value="PPR"/>
    <property type="match status" value="6"/>
</dbReference>
<dbReference type="InterPro" id="IPR002885">
    <property type="entry name" value="PPR_rpt"/>
</dbReference>
<keyword evidence="5" id="KW-1185">Reference proteome</keyword>
<keyword evidence="2" id="KW-0677">Repeat</keyword>
<comment type="caution">
    <text evidence="4">The sequence shown here is derived from an EMBL/GenBank/DDBJ whole genome shotgun (WGS) entry which is preliminary data.</text>
</comment>
<dbReference type="InterPro" id="IPR011990">
    <property type="entry name" value="TPR-like_helical_dom_sf"/>
</dbReference>
<evidence type="ECO:0000256" key="1">
    <source>
        <dbReference type="ARBA" id="ARBA00007626"/>
    </source>
</evidence>
<evidence type="ECO:0000256" key="3">
    <source>
        <dbReference type="PROSITE-ProRule" id="PRU00708"/>
    </source>
</evidence>
<organism evidence="4 5">
    <name type="scientific">Ceratopteris richardii</name>
    <name type="common">Triangle waterfern</name>
    <dbReference type="NCBI Taxonomy" id="49495"/>
    <lineage>
        <taxon>Eukaryota</taxon>
        <taxon>Viridiplantae</taxon>
        <taxon>Streptophyta</taxon>
        <taxon>Embryophyta</taxon>
        <taxon>Tracheophyta</taxon>
        <taxon>Polypodiopsida</taxon>
        <taxon>Polypodiidae</taxon>
        <taxon>Polypodiales</taxon>
        <taxon>Pteridineae</taxon>
        <taxon>Pteridaceae</taxon>
        <taxon>Parkerioideae</taxon>
        <taxon>Ceratopteris</taxon>
    </lineage>
</organism>
<evidence type="ECO:0000313" key="5">
    <source>
        <dbReference type="Proteomes" id="UP000825935"/>
    </source>
</evidence>
<feature type="repeat" description="PPR" evidence="3">
    <location>
        <begin position="572"/>
        <end position="606"/>
    </location>
</feature>
<accession>A0A8T2QD17</accession>
<dbReference type="Pfam" id="PF01535">
    <property type="entry name" value="PPR"/>
    <property type="match status" value="3"/>
</dbReference>
<dbReference type="NCBIfam" id="TIGR00756">
    <property type="entry name" value="PPR"/>
    <property type="match status" value="6"/>
</dbReference>
<dbReference type="EMBL" id="CM035441">
    <property type="protein sequence ID" value="KAH7281595.1"/>
    <property type="molecule type" value="Genomic_DNA"/>
</dbReference>